<dbReference type="PANTHER" id="PTHR43102:SF2">
    <property type="entry name" value="GAF DOMAIN-CONTAINING PROTEIN"/>
    <property type="match status" value="1"/>
</dbReference>
<dbReference type="PANTHER" id="PTHR43102">
    <property type="entry name" value="SLR1143 PROTEIN"/>
    <property type="match status" value="1"/>
</dbReference>
<feature type="domain" description="Protein kinase" evidence="4">
    <location>
        <begin position="457"/>
        <end position="670"/>
    </location>
</feature>
<dbReference type="InParanoid" id="E1ZPM9"/>
<dbReference type="Gene3D" id="3.30.450.40">
    <property type="match status" value="1"/>
</dbReference>
<feature type="binding site" evidence="2">
    <location>
        <position position="484"/>
    </location>
    <ligand>
        <name>ATP</name>
        <dbReference type="ChEBI" id="CHEBI:30616"/>
    </ligand>
</feature>
<accession>E1ZPM9</accession>
<dbReference type="InterPro" id="IPR017441">
    <property type="entry name" value="Protein_kinase_ATP_BS"/>
</dbReference>
<keyword evidence="1" id="KW-0675">Receptor</keyword>
<evidence type="ECO:0000313" key="6">
    <source>
        <dbReference type="Proteomes" id="UP000008141"/>
    </source>
</evidence>
<protein>
    <submittedName>
        <fullName evidence="5">Expressed protein</fullName>
    </submittedName>
</protein>
<dbReference type="EMBL" id="GL433857">
    <property type="protein sequence ID" value="EFN52287.1"/>
    <property type="molecule type" value="Genomic_DNA"/>
</dbReference>
<dbReference type="SUPFAM" id="SSF56112">
    <property type="entry name" value="Protein kinase-like (PK-like)"/>
    <property type="match status" value="1"/>
</dbReference>
<dbReference type="InterPro" id="IPR008266">
    <property type="entry name" value="Tyr_kinase_AS"/>
</dbReference>
<keyword evidence="6" id="KW-1185">Reference proteome</keyword>
<dbReference type="InterPro" id="IPR029016">
    <property type="entry name" value="GAF-like_dom_sf"/>
</dbReference>
<evidence type="ECO:0000259" key="4">
    <source>
        <dbReference type="PROSITE" id="PS50011"/>
    </source>
</evidence>
<dbReference type="GO" id="GO:0004672">
    <property type="term" value="F:protein kinase activity"/>
    <property type="evidence" value="ECO:0007669"/>
    <property type="project" value="InterPro"/>
</dbReference>
<gene>
    <name evidence="5" type="ORF">CHLNCDRAFT_139030</name>
</gene>
<dbReference type="GO" id="GO:0005524">
    <property type="term" value="F:ATP binding"/>
    <property type="evidence" value="ECO:0007669"/>
    <property type="project" value="UniProtKB-UniRule"/>
</dbReference>
<dbReference type="PROSITE" id="PS50011">
    <property type="entry name" value="PROTEIN_KINASE_DOM"/>
    <property type="match status" value="1"/>
</dbReference>
<dbReference type="GeneID" id="17351664"/>
<dbReference type="AlphaFoldDB" id="E1ZPM9"/>
<dbReference type="eggNOG" id="KOG0192">
    <property type="taxonomic scope" value="Eukaryota"/>
</dbReference>
<dbReference type="Proteomes" id="UP000008141">
    <property type="component" value="Unassembled WGS sequence"/>
</dbReference>
<feature type="region of interest" description="Disordered" evidence="3">
    <location>
        <begin position="190"/>
        <end position="218"/>
    </location>
</feature>
<dbReference type="Gene3D" id="3.30.200.20">
    <property type="entry name" value="Phosphorylase Kinase, domain 1"/>
    <property type="match status" value="1"/>
</dbReference>
<sequence>MGACVSKGSEAPQAAAPAPSQTERLGLLRALGVLDSEQGPDQFDAITRLLCGVFNVPIALVSLVDAERQWFKSVQGLGSCMQTGREESFCAWTLVPDSPYVLIVEDALEDKRFRENPLVVGEPRIRFYAGAPLISSANGYRYGTLCVIDTKPHREFAAEQYNMLIQFAELCLTMLQKLVQQSSTLSDGNLTPLGSLRSSAEPSVGPPSSQAAAAERPEAHHGLTRAADCFREGVVLVDAGTPAWSVLYTNDAFTTACGVSRGEAVARGFWEMFGAPGLGPAAFQETVEAGEAFTATVGLQAAHSRLAVVDFRPAATGQLGGQSQLIGIPSSVDSTTVGQQPAATVPTAAGPKYYFGILRADGRRPAAAPSLPPGPFAAAAAAAGGGAGGSSPPSGSASPAPLSISRAASAAAAEVAAHAAVSQYNAGGTGRASLDSDRSFSGVPTFKRAMPSAFTDVRLGPLIGRGAYGRVYRGSWNGTTVAVKVIETTDVLDEDLGLAAGKSGIFEAVLSSNLSHPNIVHTYQYAFRPVTAEEREERVSAGSFMSACEADSRGAPALAATEVWLVSEFCNRGPLLTAIERGAFLTQPSSQYGQPNLISVLQTLQEVAAALQYLHRSDVLHGDLTGGNVLLTASDKDTRGFTAKVVDFGLSRVCSGDYLRTRTLGCAEYM</sequence>
<dbReference type="Pfam" id="PF01590">
    <property type="entry name" value="GAF"/>
    <property type="match status" value="1"/>
</dbReference>
<dbReference type="InterPro" id="IPR000719">
    <property type="entry name" value="Prot_kinase_dom"/>
</dbReference>
<dbReference type="InterPro" id="IPR003018">
    <property type="entry name" value="GAF"/>
</dbReference>
<evidence type="ECO:0000256" key="2">
    <source>
        <dbReference type="PROSITE-ProRule" id="PRU10141"/>
    </source>
</evidence>
<evidence type="ECO:0000256" key="1">
    <source>
        <dbReference type="ARBA" id="ARBA00023170"/>
    </source>
</evidence>
<dbReference type="Pfam" id="PF00069">
    <property type="entry name" value="Pkinase"/>
    <property type="match status" value="1"/>
</dbReference>
<reference evidence="5 6" key="1">
    <citation type="journal article" date="2010" name="Plant Cell">
        <title>The Chlorella variabilis NC64A genome reveals adaptation to photosymbiosis, coevolution with viruses, and cryptic sex.</title>
        <authorList>
            <person name="Blanc G."/>
            <person name="Duncan G."/>
            <person name="Agarkova I."/>
            <person name="Borodovsky M."/>
            <person name="Gurnon J."/>
            <person name="Kuo A."/>
            <person name="Lindquist E."/>
            <person name="Lucas S."/>
            <person name="Pangilinan J."/>
            <person name="Polle J."/>
            <person name="Salamov A."/>
            <person name="Terry A."/>
            <person name="Yamada T."/>
            <person name="Dunigan D.D."/>
            <person name="Grigoriev I.V."/>
            <person name="Claverie J.M."/>
            <person name="Van Etten J.L."/>
        </authorList>
    </citation>
    <scope>NUCLEOTIDE SEQUENCE [LARGE SCALE GENOMIC DNA]</scope>
    <source>
        <strain evidence="5 6">NC64A</strain>
    </source>
</reference>
<dbReference type="STRING" id="554065.E1ZPM9"/>
<evidence type="ECO:0000256" key="3">
    <source>
        <dbReference type="SAM" id="MobiDB-lite"/>
    </source>
</evidence>
<feature type="region of interest" description="Disordered" evidence="3">
    <location>
        <begin position="381"/>
        <end position="401"/>
    </location>
</feature>
<dbReference type="Gene3D" id="1.10.510.10">
    <property type="entry name" value="Transferase(Phosphotransferase) domain 1"/>
    <property type="match status" value="1"/>
</dbReference>
<dbReference type="PROSITE" id="PS00109">
    <property type="entry name" value="PROTEIN_KINASE_TYR"/>
    <property type="match status" value="1"/>
</dbReference>
<feature type="compositionally biased region" description="Low complexity" evidence="3">
    <location>
        <begin position="390"/>
        <end position="401"/>
    </location>
</feature>
<keyword evidence="2" id="KW-0547">Nucleotide-binding</keyword>
<evidence type="ECO:0000313" key="5">
    <source>
        <dbReference type="EMBL" id="EFN52287.1"/>
    </source>
</evidence>
<name>E1ZPM9_CHLVA</name>
<dbReference type="KEGG" id="cvr:CHLNCDRAFT_139030"/>
<dbReference type="OrthoDB" id="539901at2759"/>
<dbReference type="PROSITE" id="PS00107">
    <property type="entry name" value="PROTEIN_KINASE_ATP"/>
    <property type="match status" value="1"/>
</dbReference>
<dbReference type="InterPro" id="IPR011009">
    <property type="entry name" value="Kinase-like_dom_sf"/>
</dbReference>
<keyword evidence="2" id="KW-0067">ATP-binding</keyword>
<dbReference type="RefSeq" id="XP_005844389.1">
    <property type="nucleotide sequence ID" value="XM_005844327.1"/>
</dbReference>
<proteinExistence type="predicted"/>
<dbReference type="SUPFAM" id="SSF55781">
    <property type="entry name" value="GAF domain-like"/>
    <property type="match status" value="1"/>
</dbReference>
<feature type="compositionally biased region" description="Polar residues" evidence="3">
    <location>
        <begin position="196"/>
        <end position="211"/>
    </location>
</feature>
<organism evidence="6">
    <name type="scientific">Chlorella variabilis</name>
    <name type="common">Green alga</name>
    <dbReference type="NCBI Taxonomy" id="554065"/>
    <lineage>
        <taxon>Eukaryota</taxon>
        <taxon>Viridiplantae</taxon>
        <taxon>Chlorophyta</taxon>
        <taxon>core chlorophytes</taxon>
        <taxon>Trebouxiophyceae</taxon>
        <taxon>Chlorellales</taxon>
        <taxon>Chlorellaceae</taxon>
        <taxon>Chlorella clade</taxon>
        <taxon>Chlorella</taxon>
    </lineage>
</organism>
<dbReference type="OMA" id="TITHMAQ"/>